<feature type="domain" description="Polymerase nucleotidyl transferase" evidence="2">
    <location>
        <begin position="489"/>
        <end position="528"/>
    </location>
</feature>
<dbReference type="GeneID" id="24126922"/>
<evidence type="ECO:0000256" key="1">
    <source>
        <dbReference type="SAM" id="MobiDB-lite"/>
    </source>
</evidence>
<evidence type="ECO:0000313" key="3">
    <source>
        <dbReference type="EMBL" id="KDO30578.1"/>
    </source>
</evidence>
<dbReference type="OMA" id="QICVVTH"/>
<evidence type="ECO:0000313" key="4">
    <source>
        <dbReference type="Proteomes" id="UP000030745"/>
    </source>
</evidence>
<dbReference type="PANTHER" id="PTHR23092">
    <property type="entry name" value="POLY(A) RNA POLYMERASE"/>
    <property type="match status" value="1"/>
</dbReference>
<sequence>MASALAPMLERHVRSLTLPQYADAPRHPYAATSPAHWAPMWAWFEALGYEDQHDVLCFVDAPWISMLRTLHSVVLDRKHEDGVFVIVPSTADASTKKKPSRGKQRDLKPTPPLLERCAFVTWASLQASSVDEHNTASPSANTAFISASRQLLASVRLWAHDAYADGCWIKRSGCIRKGAFQHLLELVLQHGYRRLGPRYPEATTLSAFIALRVLEHLIEVFRGTVARAMALSARFDRLLWLWEHTSEADQKELLTSPMQVRIQRLRNAAERTESEMLLHLAGNQLLDELDNNVLNDARFVAESLYTSTLSRCGTAIDLVAREIGHDLQAAATAHKSAIMLRSKDGVHKSTKSRRPKSKKKLFKKLVSSPATSSHSADDRVEDEDEATASVTGACSKLNPSSPTFVALSPETASTCSSGDSSCQMYQLPDASDVYLATPESSSMAVLRSDASLLETFTLALHDDILDMYAMLQDIVSRRRPWQICVVTHLKDCVARLWPDAEVHVFGSFATGLSCPKSDVDLLITGVAYDRKRISNAIQVIERTAIPLVKVTTAAVPSSFGAAQGVIRLDISFDQPQHRGIETCMYVQRLVSVLPELPPLMLVLKQLLLEHDLNDSYSGGLSSYALTLLLASVLSPLQLIAPAHRPNLGELLLHFLQLFGRDFEPQQSFVRSTHGGPLVPLIDGFLHCAGDVVVIEDPLRPEHNVARASFGFGRVQESLRDALGRMEDLMPTFATIVGQSAVGGYATPQHDLHAWVTGQEKSILGAAFQVPHHVHLVQQLRHLWSPLDENDDDDETELEDNSDPCNNNDHLDAWAADAASLLDALATSVCVACHGQHGAHRHECPIALLLTRYEHLVR</sequence>
<dbReference type="STRING" id="695850.A0A067CJ76"/>
<dbReference type="EMBL" id="KK583201">
    <property type="protein sequence ID" value="KDO30578.1"/>
    <property type="molecule type" value="Genomic_DNA"/>
</dbReference>
<dbReference type="OrthoDB" id="273917at2759"/>
<dbReference type="InterPro" id="IPR043519">
    <property type="entry name" value="NT_sf"/>
</dbReference>
<dbReference type="VEuPathDB" id="FungiDB:SPRG_04479"/>
<dbReference type="AlphaFoldDB" id="A0A067CJ76"/>
<organism evidence="3 4">
    <name type="scientific">Saprolegnia parasitica (strain CBS 223.65)</name>
    <dbReference type="NCBI Taxonomy" id="695850"/>
    <lineage>
        <taxon>Eukaryota</taxon>
        <taxon>Sar</taxon>
        <taxon>Stramenopiles</taxon>
        <taxon>Oomycota</taxon>
        <taxon>Saprolegniomycetes</taxon>
        <taxon>Saprolegniales</taxon>
        <taxon>Saprolegniaceae</taxon>
        <taxon>Saprolegnia</taxon>
    </lineage>
</organism>
<evidence type="ECO:0000259" key="2">
    <source>
        <dbReference type="Pfam" id="PF01909"/>
    </source>
</evidence>
<feature type="compositionally biased region" description="Basic residues" evidence="1">
    <location>
        <begin position="348"/>
        <end position="363"/>
    </location>
</feature>
<dbReference type="Proteomes" id="UP000030745">
    <property type="component" value="Unassembled WGS sequence"/>
</dbReference>
<dbReference type="GO" id="GO:1990817">
    <property type="term" value="F:poly(A) RNA polymerase activity"/>
    <property type="evidence" value="ECO:0007669"/>
    <property type="project" value="InterPro"/>
</dbReference>
<dbReference type="GO" id="GO:0031499">
    <property type="term" value="C:TRAMP complex"/>
    <property type="evidence" value="ECO:0007669"/>
    <property type="project" value="TreeGrafter"/>
</dbReference>
<dbReference type="InterPro" id="IPR002934">
    <property type="entry name" value="Polymerase_NTP_transf_dom"/>
</dbReference>
<feature type="region of interest" description="Disordered" evidence="1">
    <location>
        <begin position="341"/>
        <end position="394"/>
    </location>
</feature>
<dbReference type="RefSeq" id="XP_012198793.1">
    <property type="nucleotide sequence ID" value="XM_012343403.1"/>
</dbReference>
<keyword evidence="4" id="KW-1185">Reference proteome</keyword>
<dbReference type="SUPFAM" id="SSF81301">
    <property type="entry name" value="Nucleotidyltransferase"/>
    <property type="match status" value="1"/>
</dbReference>
<dbReference type="Gene3D" id="3.30.460.10">
    <property type="entry name" value="Beta Polymerase, domain 2"/>
    <property type="match status" value="1"/>
</dbReference>
<dbReference type="GO" id="GO:0003729">
    <property type="term" value="F:mRNA binding"/>
    <property type="evidence" value="ECO:0007669"/>
    <property type="project" value="TreeGrafter"/>
</dbReference>
<dbReference type="GO" id="GO:0043634">
    <property type="term" value="P:polyadenylation-dependent ncRNA catabolic process"/>
    <property type="evidence" value="ECO:0007669"/>
    <property type="project" value="TreeGrafter"/>
</dbReference>
<dbReference type="InterPro" id="IPR045862">
    <property type="entry name" value="Trf4-like"/>
</dbReference>
<dbReference type="KEGG" id="spar:SPRG_04479"/>
<protein>
    <recommendedName>
        <fullName evidence="2">Polymerase nucleotidyl transferase domain-containing protein</fullName>
    </recommendedName>
</protein>
<dbReference type="SUPFAM" id="SSF81631">
    <property type="entry name" value="PAP/OAS1 substrate-binding domain"/>
    <property type="match status" value="1"/>
</dbReference>
<reference evidence="3 4" key="1">
    <citation type="journal article" date="2013" name="PLoS Genet.">
        <title>Distinctive expansion of potential virulence genes in the genome of the oomycete fish pathogen Saprolegnia parasitica.</title>
        <authorList>
            <person name="Jiang R.H."/>
            <person name="de Bruijn I."/>
            <person name="Haas B.J."/>
            <person name="Belmonte R."/>
            <person name="Lobach L."/>
            <person name="Christie J."/>
            <person name="van den Ackerveken G."/>
            <person name="Bottin A."/>
            <person name="Bulone V."/>
            <person name="Diaz-Moreno S.M."/>
            <person name="Dumas B."/>
            <person name="Fan L."/>
            <person name="Gaulin E."/>
            <person name="Govers F."/>
            <person name="Grenville-Briggs L.J."/>
            <person name="Horner N.R."/>
            <person name="Levin J.Z."/>
            <person name="Mammella M."/>
            <person name="Meijer H.J."/>
            <person name="Morris P."/>
            <person name="Nusbaum C."/>
            <person name="Oome S."/>
            <person name="Phillips A.J."/>
            <person name="van Rooyen D."/>
            <person name="Rzeszutek E."/>
            <person name="Saraiva M."/>
            <person name="Secombes C.J."/>
            <person name="Seidl M.F."/>
            <person name="Snel B."/>
            <person name="Stassen J.H."/>
            <person name="Sykes S."/>
            <person name="Tripathy S."/>
            <person name="van den Berg H."/>
            <person name="Vega-Arreguin J.C."/>
            <person name="Wawra S."/>
            <person name="Young S.K."/>
            <person name="Zeng Q."/>
            <person name="Dieguez-Uribeondo J."/>
            <person name="Russ C."/>
            <person name="Tyler B.M."/>
            <person name="van West P."/>
        </authorList>
    </citation>
    <scope>NUCLEOTIDE SEQUENCE [LARGE SCALE GENOMIC DNA]</scope>
    <source>
        <strain evidence="3 4">CBS 223.65</strain>
    </source>
</reference>
<dbReference type="Gene3D" id="1.10.1410.10">
    <property type="match status" value="1"/>
</dbReference>
<name>A0A067CJ76_SAPPC</name>
<dbReference type="GO" id="GO:0005730">
    <property type="term" value="C:nucleolus"/>
    <property type="evidence" value="ECO:0007669"/>
    <property type="project" value="TreeGrafter"/>
</dbReference>
<dbReference type="GO" id="GO:0031123">
    <property type="term" value="P:RNA 3'-end processing"/>
    <property type="evidence" value="ECO:0007669"/>
    <property type="project" value="TreeGrafter"/>
</dbReference>
<accession>A0A067CJ76</accession>
<proteinExistence type="predicted"/>
<dbReference type="CDD" id="cd05402">
    <property type="entry name" value="NT_PAP_TUTase"/>
    <property type="match status" value="1"/>
</dbReference>
<dbReference type="PANTHER" id="PTHR23092:SF15">
    <property type="entry name" value="INACTIVE NON-CANONICAL POLY(A) RNA POLYMERASE PROTEIN TRF4-2-RELATED"/>
    <property type="match status" value="1"/>
</dbReference>
<gene>
    <name evidence="3" type="ORF">SPRG_04479</name>
</gene>
<dbReference type="Pfam" id="PF01909">
    <property type="entry name" value="NTP_transf_2"/>
    <property type="match status" value="1"/>
</dbReference>